<evidence type="ECO:0000256" key="3">
    <source>
        <dbReference type="ARBA" id="ARBA00022692"/>
    </source>
</evidence>
<accession>A0ABU5EDA7</accession>
<evidence type="ECO:0000313" key="8">
    <source>
        <dbReference type="EMBL" id="MDY0884326.1"/>
    </source>
</evidence>
<organism evidence="8 9">
    <name type="scientific">Dongia soli</name>
    <dbReference type="NCBI Taxonomy" id="600628"/>
    <lineage>
        <taxon>Bacteria</taxon>
        <taxon>Pseudomonadati</taxon>
        <taxon>Pseudomonadota</taxon>
        <taxon>Alphaproteobacteria</taxon>
        <taxon>Rhodospirillales</taxon>
        <taxon>Dongiaceae</taxon>
        <taxon>Dongia</taxon>
    </lineage>
</organism>
<evidence type="ECO:0000256" key="6">
    <source>
        <dbReference type="SAM" id="Phobius"/>
    </source>
</evidence>
<dbReference type="Proteomes" id="UP001279642">
    <property type="component" value="Unassembled WGS sequence"/>
</dbReference>
<evidence type="ECO:0000259" key="7">
    <source>
        <dbReference type="Pfam" id="PF13396"/>
    </source>
</evidence>
<gene>
    <name evidence="8" type="ORF">SMD27_15895</name>
</gene>
<dbReference type="InterPro" id="IPR027379">
    <property type="entry name" value="CLS_N"/>
</dbReference>
<dbReference type="RefSeq" id="WP_320509391.1">
    <property type="nucleotide sequence ID" value="NZ_JAXCLW010000004.1"/>
</dbReference>
<comment type="caution">
    <text evidence="8">The sequence shown here is derived from an EMBL/GenBank/DDBJ whole genome shotgun (WGS) entry which is preliminary data.</text>
</comment>
<sequence>MLFSEGFSFANFVIDVFSIFLFVLWFWLFITIAADLFRRHDISGFSKVLWVILLILLPYIGIFVYVLTQGHGMAERNLNRERQARDELRKVVGYSVADELEKLNRLKSTGDISEQEFARLRARLVE</sequence>
<keyword evidence="5 6" id="KW-0472">Membrane</keyword>
<name>A0ABU5EDA7_9PROT</name>
<feature type="transmembrane region" description="Helical" evidence="6">
    <location>
        <begin position="48"/>
        <end position="67"/>
    </location>
</feature>
<keyword evidence="3 6" id="KW-0812">Transmembrane</keyword>
<evidence type="ECO:0000313" key="9">
    <source>
        <dbReference type="Proteomes" id="UP001279642"/>
    </source>
</evidence>
<dbReference type="Pfam" id="PF13396">
    <property type="entry name" value="PLDc_N"/>
    <property type="match status" value="1"/>
</dbReference>
<protein>
    <submittedName>
        <fullName evidence="8">SHOCT domain-containing protein</fullName>
    </submittedName>
</protein>
<dbReference type="EMBL" id="JAXCLW010000004">
    <property type="protein sequence ID" value="MDY0884326.1"/>
    <property type="molecule type" value="Genomic_DNA"/>
</dbReference>
<evidence type="ECO:0000256" key="5">
    <source>
        <dbReference type="ARBA" id="ARBA00023136"/>
    </source>
</evidence>
<evidence type="ECO:0000256" key="2">
    <source>
        <dbReference type="ARBA" id="ARBA00022475"/>
    </source>
</evidence>
<keyword evidence="4 6" id="KW-1133">Transmembrane helix</keyword>
<evidence type="ECO:0000256" key="1">
    <source>
        <dbReference type="ARBA" id="ARBA00004651"/>
    </source>
</evidence>
<feature type="domain" description="Cardiolipin synthase N-terminal" evidence="7">
    <location>
        <begin position="23"/>
        <end position="67"/>
    </location>
</feature>
<comment type="subcellular location">
    <subcellularLocation>
        <location evidence="1">Cell membrane</location>
        <topology evidence="1">Multi-pass membrane protein</topology>
    </subcellularLocation>
</comment>
<reference evidence="8 9" key="1">
    <citation type="journal article" date="2016" name="Antonie Van Leeuwenhoek">
        <title>Dongia soli sp. nov., isolated from soil from Dokdo, Korea.</title>
        <authorList>
            <person name="Kim D.U."/>
            <person name="Lee H."/>
            <person name="Kim H."/>
            <person name="Kim S.G."/>
            <person name="Ka J.O."/>
        </authorList>
    </citation>
    <scope>NUCLEOTIDE SEQUENCE [LARGE SCALE GENOMIC DNA]</scope>
    <source>
        <strain evidence="8 9">D78</strain>
    </source>
</reference>
<keyword evidence="9" id="KW-1185">Reference proteome</keyword>
<proteinExistence type="predicted"/>
<feature type="transmembrane region" description="Helical" evidence="6">
    <location>
        <begin position="12"/>
        <end position="36"/>
    </location>
</feature>
<evidence type="ECO:0000256" key="4">
    <source>
        <dbReference type="ARBA" id="ARBA00022989"/>
    </source>
</evidence>
<keyword evidence="2" id="KW-1003">Cell membrane</keyword>